<dbReference type="EMBL" id="JABFAD010000008">
    <property type="protein sequence ID" value="MBA0805099.1"/>
    <property type="molecule type" value="Genomic_DNA"/>
</dbReference>
<proteinExistence type="predicted"/>
<sequence length="111" mass="12508">MPQGSFHGLFDSYLQLKDAKRLGRVLIEGQNASTSTGTAAIAGAGHLQIGWFRHHLRCGVYVVVTCWTGDFSTIMMVEGTNTSDLGDWQWCDQEPRFVLQWMRCSVRTGRR</sequence>
<gene>
    <name evidence="1" type="ORF">Gohar_004641</name>
</gene>
<reference evidence="1 2" key="1">
    <citation type="journal article" date="2019" name="Genome Biol. Evol.">
        <title>Insights into the evolution of the New World diploid cottons (Gossypium, subgenus Houzingenia) based on genome sequencing.</title>
        <authorList>
            <person name="Grover C.E."/>
            <person name="Arick M.A. 2nd"/>
            <person name="Thrash A."/>
            <person name="Conover J.L."/>
            <person name="Sanders W.S."/>
            <person name="Peterson D.G."/>
            <person name="Frelichowski J.E."/>
            <person name="Scheffler J.A."/>
            <person name="Scheffler B.E."/>
            <person name="Wendel J.F."/>
        </authorList>
    </citation>
    <scope>NUCLEOTIDE SEQUENCE [LARGE SCALE GENOMIC DNA]</scope>
    <source>
        <strain evidence="1">0</strain>
        <tissue evidence="1">Leaf</tissue>
    </source>
</reference>
<dbReference type="Proteomes" id="UP000593560">
    <property type="component" value="Unassembled WGS sequence"/>
</dbReference>
<organism evidence="1 2">
    <name type="scientific">Gossypium harknessii</name>
    <dbReference type="NCBI Taxonomy" id="34285"/>
    <lineage>
        <taxon>Eukaryota</taxon>
        <taxon>Viridiplantae</taxon>
        <taxon>Streptophyta</taxon>
        <taxon>Embryophyta</taxon>
        <taxon>Tracheophyta</taxon>
        <taxon>Spermatophyta</taxon>
        <taxon>Magnoliopsida</taxon>
        <taxon>eudicotyledons</taxon>
        <taxon>Gunneridae</taxon>
        <taxon>Pentapetalae</taxon>
        <taxon>rosids</taxon>
        <taxon>malvids</taxon>
        <taxon>Malvales</taxon>
        <taxon>Malvaceae</taxon>
        <taxon>Malvoideae</taxon>
        <taxon>Gossypium</taxon>
    </lineage>
</organism>
<evidence type="ECO:0000313" key="1">
    <source>
        <dbReference type="EMBL" id="MBA0805099.1"/>
    </source>
</evidence>
<protein>
    <submittedName>
        <fullName evidence="1">Uncharacterized protein</fullName>
    </submittedName>
</protein>
<keyword evidence="2" id="KW-1185">Reference proteome</keyword>
<name>A0A7J9H5L2_9ROSI</name>
<dbReference type="AlphaFoldDB" id="A0A7J9H5L2"/>
<comment type="caution">
    <text evidence="1">The sequence shown here is derived from an EMBL/GenBank/DDBJ whole genome shotgun (WGS) entry which is preliminary data.</text>
</comment>
<evidence type="ECO:0000313" key="2">
    <source>
        <dbReference type="Proteomes" id="UP000593560"/>
    </source>
</evidence>
<accession>A0A7J9H5L2</accession>